<evidence type="ECO:0000313" key="4">
    <source>
        <dbReference type="Proteomes" id="UP000631181"/>
    </source>
</evidence>
<protein>
    <recommendedName>
        <fullName evidence="2">LYR motif-containing protein Cup1-like N-terminal domain-containing protein</fullName>
    </recommendedName>
</protein>
<dbReference type="AlphaFoldDB" id="A0A8J8VX05"/>
<dbReference type="EMBL" id="WIWV01000129">
    <property type="protein sequence ID" value="KAF7713208.1"/>
    <property type="molecule type" value="Genomic_DNA"/>
</dbReference>
<dbReference type="Pfam" id="PF20263">
    <property type="entry name" value="LYRM2-like"/>
    <property type="match status" value="1"/>
</dbReference>
<dbReference type="Proteomes" id="UP000631181">
    <property type="component" value="Unassembled WGS sequence"/>
</dbReference>
<sequence length="363" mass="41456">MATAQAPRFLHIADSSSWRSIYRATLRECSYLPDPMAREFMRQHVRHRYRHSQKTDRPSSDLARVARKGLSTLQRANQGYQRPLERVLFMSYGRIGRRRHDYLSQLMKPAVPPNSEAVKELLSQPILFEDGWEPPEIVLGLAKSQMHNGVLTSSRIRPALKSLHPPIPETNSWGKPMPSIRRTNIRKRWYGNLLETLLPPLPEKELQVLNGLIEGTVDWAPSRRRKSGTAASSQNAEEGLDGNHLLDFLIRGPQKDYTFREFANGRPHAITRRFMRRLWRRVSSLVPRMHHNPFSNKAYFVWDSPKVMPQLAFEIDKDVIVEDVFGTVTGSRSGQDAQPNEQSTGSSGPEVPVNVKQASGVKR</sequence>
<accession>A0A8J8VX05</accession>
<dbReference type="OrthoDB" id="5521299at2759"/>
<evidence type="ECO:0000259" key="2">
    <source>
        <dbReference type="Pfam" id="PF20263"/>
    </source>
</evidence>
<feature type="region of interest" description="Disordered" evidence="1">
    <location>
        <begin position="329"/>
        <end position="363"/>
    </location>
</feature>
<evidence type="ECO:0000313" key="3">
    <source>
        <dbReference type="EMBL" id="KAF7713208.1"/>
    </source>
</evidence>
<keyword evidence="4" id="KW-1185">Reference proteome</keyword>
<reference evidence="3" key="1">
    <citation type="journal article" date="2020" name="Front. Microbiol.">
        <title>Gene regulatory networks of Penicillium echinulatum 2HH and Penicillium oxalicum 114-2 inferred by a computational biology approach.</title>
        <authorList>
            <person name="Lenz A.R."/>
            <person name="Galan-Vasquez E."/>
            <person name="Balbinot E."/>
            <person name="De Abreu F.P."/>
            <person name="De Oliveira N.S."/>
            <person name="Da Rosa L.O."/>
            <person name="De Avila E Silva S."/>
            <person name="Camassola M."/>
            <person name="Dillon A.J.P."/>
            <person name="Perez-Rueda E."/>
        </authorList>
    </citation>
    <scope>NUCLEOTIDE SEQUENCE</scope>
    <source>
        <strain evidence="3">S1M29</strain>
    </source>
</reference>
<comment type="caution">
    <text evidence="3">The sequence shown here is derived from an EMBL/GenBank/DDBJ whole genome shotgun (WGS) entry which is preliminary data.</text>
</comment>
<gene>
    <name evidence="3" type="ORF">PECM_001415</name>
</gene>
<dbReference type="InterPro" id="IPR046896">
    <property type="entry name" value="Cup1-like_N"/>
</dbReference>
<feature type="domain" description="LYR motif-containing protein Cup1-like N-terminal" evidence="2">
    <location>
        <begin position="21"/>
        <end position="103"/>
    </location>
</feature>
<organism evidence="3 4">
    <name type="scientific">Penicillium ucsense</name>
    <dbReference type="NCBI Taxonomy" id="2839758"/>
    <lineage>
        <taxon>Eukaryota</taxon>
        <taxon>Fungi</taxon>
        <taxon>Dikarya</taxon>
        <taxon>Ascomycota</taxon>
        <taxon>Pezizomycotina</taxon>
        <taxon>Eurotiomycetes</taxon>
        <taxon>Eurotiomycetidae</taxon>
        <taxon>Eurotiales</taxon>
        <taxon>Aspergillaceae</taxon>
        <taxon>Penicillium</taxon>
    </lineage>
</organism>
<name>A0A8J8VX05_9EURO</name>
<dbReference type="CDD" id="cd20273">
    <property type="entry name" value="Complex1_LYR_unchar"/>
    <property type="match status" value="1"/>
</dbReference>
<evidence type="ECO:0000256" key="1">
    <source>
        <dbReference type="SAM" id="MobiDB-lite"/>
    </source>
</evidence>
<proteinExistence type="predicted"/>
<feature type="compositionally biased region" description="Polar residues" evidence="1">
    <location>
        <begin position="329"/>
        <end position="347"/>
    </location>
</feature>